<dbReference type="Pfam" id="PF01232">
    <property type="entry name" value="Mannitol_dh"/>
    <property type="match status" value="1"/>
</dbReference>
<dbReference type="InterPro" id="IPR013118">
    <property type="entry name" value="Mannitol_DH_C"/>
</dbReference>
<dbReference type="InterPro" id="IPR000669">
    <property type="entry name" value="Mannitol_DH"/>
</dbReference>
<evidence type="ECO:0000313" key="12">
    <source>
        <dbReference type="Proteomes" id="UP000280008"/>
    </source>
</evidence>
<evidence type="ECO:0000256" key="4">
    <source>
        <dbReference type="ARBA" id="ARBA00023002"/>
    </source>
</evidence>
<dbReference type="InterPro" id="IPR013328">
    <property type="entry name" value="6PGD_dom2"/>
</dbReference>
<dbReference type="NCBIfam" id="NF002652">
    <property type="entry name" value="PRK02318.2-5"/>
    <property type="match status" value="1"/>
</dbReference>
<dbReference type="Proteomes" id="UP000280008">
    <property type="component" value="Unassembled WGS sequence"/>
</dbReference>
<dbReference type="PRINTS" id="PR00084">
    <property type="entry name" value="MTLDHDRGNASE"/>
</dbReference>
<dbReference type="Gene3D" id="3.40.50.720">
    <property type="entry name" value="NAD(P)-binding Rossmann-like Domain"/>
    <property type="match status" value="1"/>
</dbReference>
<feature type="domain" description="Mannitol dehydrogenase N-terminal" evidence="9">
    <location>
        <begin position="54"/>
        <end position="238"/>
    </location>
</feature>
<dbReference type="GO" id="GO:0008926">
    <property type="term" value="F:mannitol-1-phosphate 5-dehydrogenase activity"/>
    <property type="evidence" value="ECO:0007669"/>
    <property type="project" value="UniProtKB-UniRule"/>
</dbReference>
<dbReference type="AlphaFoldDB" id="A0A495IDR3"/>
<dbReference type="InterPro" id="IPR023028">
    <property type="entry name" value="Mannitol_1_phos_5_DH"/>
</dbReference>
<keyword evidence="5 7" id="KW-0520">NAD</keyword>
<evidence type="ECO:0000256" key="6">
    <source>
        <dbReference type="ARBA" id="ARBA00048615"/>
    </source>
</evidence>
<dbReference type="EMBL" id="RBKS01000001">
    <property type="protein sequence ID" value="RKR73628.1"/>
    <property type="molecule type" value="Genomic_DNA"/>
</dbReference>
<keyword evidence="12" id="KW-1185">Reference proteome</keyword>
<evidence type="ECO:0000256" key="8">
    <source>
        <dbReference type="SAM" id="MobiDB-lite"/>
    </source>
</evidence>
<comment type="similarity">
    <text evidence="1 7">Belongs to the mannitol dehydrogenase family.</text>
</comment>
<evidence type="ECO:0000256" key="5">
    <source>
        <dbReference type="ARBA" id="ARBA00023027"/>
    </source>
</evidence>
<reference evidence="11 12" key="1">
    <citation type="submission" date="2018-10" db="EMBL/GenBank/DDBJ databases">
        <title>Sequencing the genomes of 1000 actinobacteria strains.</title>
        <authorList>
            <person name="Klenk H.-P."/>
        </authorList>
    </citation>
    <scope>NUCLEOTIDE SEQUENCE [LARGE SCALE GENOMIC DNA]</scope>
    <source>
        <strain evidence="11 12">DSM 17894</strain>
    </source>
</reference>
<dbReference type="SUPFAM" id="SSF48179">
    <property type="entry name" value="6-phosphogluconate dehydrogenase C-terminal domain-like"/>
    <property type="match status" value="1"/>
</dbReference>
<dbReference type="PANTHER" id="PTHR30524:SF0">
    <property type="entry name" value="ALTRONATE OXIDOREDUCTASE-RELATED"/>
    <property type="match status" value="1"/>
</dbReference>
<feature type="region of interest" description="Disordered" evidence="8">
    <location>
        <begin position="1"/>
        <end position="23"/>
    </location>
</feature>
<evidence type="ECO:0000259" key="10">
    <source>
        <dbReference type="Pfam" id="PF08125"/>
    </source>
</evidence>
<comment type="catalytic activity">
    <reaction evidence="6 7">
        <text>D-mannitol 1-phosphate + NAD(+) = beta-D-fructose 6-phosphate + NADH + H(+)</text>
        <dbReference type="Rhea" id="RHEA:19661"/>
        <dbReference type="ChEBI" id="CHEBI:15378"/>
        <dbReference type="ChEBI" id="CHEBI:57540"/>
        <dbReference type="ChEBI" id="CHEBI:57634"/>
        <dbReference type="ChEBI" id="CHEBI:57945"/>
        <dbReference type="ChEBI" id="CHEBI:61381"/>
        <dbReference type="EC" id="1.1.1.17"/>
    </reaction>
</comment>
<feature type="domain" description="Mannitol dehydrogenase C-terminal" evidence="10">
    <location>
        <begin position="252"/>
        <end position="393"/>
    </location>
</feature>
<organism evidence="11 12">
    <name type="scientific">Frondihabitans australicus</name>
    <dbReference type="NCBI Taxonomy" id="386892"/>
    <lineage>
        <taxon>Bacteria</taxon>
        <taxon>Bacillati</taxon>
        <taxon>Actinomycetota</taxon>
        <taxon>Actinomycetes</taxon>
        <taxon>Micrococcales</taxon>
        <taxon>Microbacteriaceae</taxon>
        <taxon>Frondihabitans</taxon>
    </lineage>
</organism>
<dbReference type="GO" id="GO:0005829">
    <property type="term" value="C:cytosol"/>
    <property type="evidence" value="ECO:0007669"/>
    <property type="project" value="TreeGrafter"/>
</dbReference>
<accession>A0A495IDR3</accession>
<evidence type="ECO:0000256" key="1">
    <source>
        <dbReference type="ARBA" id="ARBA00006541"/>
    </source>
</evidence>
<evidence type="ECO:0000256" key="7">
    <source>
        <dbReference type="HAMAP-Rule" id="MF_00196"/>
    </source>
</evidence>
<dbReference type="Gene3D" id="1.10.1040.10">
    <property type="entry name" value="N-(1-d-carboxylethyl)-l-norvaline Dehydrogenase, domain 2"/>
    <property type="match status" value="1"/>
</dbReference>
<dbReference type="GO" id="GO:0019592">
    <property type="term" value="P:mannitol catabolic process"/>
    <property type="evidence" value="ECO:0007669"/>
    <property type="project" value="TreeGrafter"/>
</dbReference>
<dbReference type="HAMAP" id="MF_00196">
    <property type="entry name" value="Mannitol_dehydrog"/>
    <property type="match status" value="1"/>
</dbReference>
<dbReference type="Pfam" id="PF08125">
    <property type="entry name" value="Mannitol_dh_C"/>
    <property type="match status" value="1"/>
</dbReference>
<dbReference type="PANTHER" id="PTHR30524">
    <property type="entry name" value="MANNITOL-1-PHOSPHATE 5-DEHYDROGENASE"/>
    <property type="match status" value="1"/>
</dbReference>
<dbReference type="InterPro" id="IPR036291">
    <property type="entry name" value="NAD(P)-bd_dom_sf"/>
</dbReference>
<evidence type="ECO:0000259" key="9">
    <source>
        <dbReference type="Pfam" id="PF01232"/>
    </source>
</evidence>
<protein>
    <recommendedName>
        <fullName evidence="3 7">Mannitol-1-phosphate 5-dehydrogenase</fullName>
        <ecNumber evidence="2 7">1.1.1.17</ecNumber>
    </recommendedName>
</protein>
<dbReference type="InterPro" id="IPR008927">
    <property type="entry name" value="6-PGluconate_DH-like_C_sf"/>
</dbReference>
<proteinExistence type="inferred from homology"/>
<dbReference type="EC" id="1.1.1.17" evidence="2 7"/>
<sequence>MWTVTPPASPLHHERVSPAGGALSRARIHAVPAESVSDTHSSVWHNRRMASSKKAIHFGAGNIGRGFVGQVLHQSGYEVVFADVNAELVRALRAAGAYSVHAVGDDETVTREVTGFRSIDNGRQADEIAAEISTAVIVTTSVGPRILPSLAPAIARGLAERDPDLPPLLVIACETAIAASDTLAAFVRGVYPGDLEATAAVFANCAIDRIVPEQSPGLDVTIESFAEWIVERAALDGRLDTPSLDGVRWVDDLSPFIDRKLFTVNTAHATAAYYGWARGLHSVREALDDPEVFVEVLGVLAETKALLVAKYGFDAEEQQAYIDQILRRISNPHLPDTTGRVGRNPLSKLSRHERLVGPAAQLAERGMPCEFLVRAVRAALDFDVPDDVESRELQSILGSGASDELLTETLTGVFPGHPLYEPLRAVIADKTAALRRDAPARAPRGGRVGV</sequence>
<comment type="caution">
    <text evidence="11">The sequence shown here is derived from an EMBL/GenBank/DDBJ whole genome shotgun (WGS) entry which is preliminary data.</text>
</comment>
<dbReference type="InterPro" id="IPR013131">
    <property type="entry name" value="Mannitol_DH_N"/>
</dbReference>
<evidence type="ECO:0000256" key="3">
    <source>
        <dbReference type="ARBA" id="ARBA00016219"/>
    </source>
</evidence>
<name>A0A495IDR3_9MICO</name>
<evidence type="ECO:0000256" key="2">
    <source>
        <dbReference type="ARBA" id="ARBA00012939"/>
    </source>
</evidence>
<dbReference type="SUPFAM" id="SSF51735">
    <property type="entry name" value="NAD(P)-binding Rossmann-fold domains"/>
    <property type="match status" value="1"/>
</dbReference>
<keyword evidence="4 7" id="KW-0560">Oxidoreductase</keyword>
<feature type="binding site" evidence="7">
    <location>
        <begin position="55"/>
        <end position="66"/>
    </location>
    <ligand>
        <name>NAD(+)</name>
        <dbReference type="ChEBI" id="CHEBI:57540"/>
    </ligand>
</feature>
<gene>
    <name evidence="7" type="primary">mtlD</name>
    <name evidence="11" type="ORF">C8E83_0721</name>
</gene>
<evidence type="ECO:0000313" key="11">
    <source>
        <dbReference type="EMBL" id="RKR73628.1"/>
    </source>
</evidence>